<reference evidence="3" key="1">
    <citation type="journal article" date="2019" name="Int. J. Syst. Evol. Microbiol.">
        <title>The Global Catalogue of Microorganisms (GCM) 10K type strain sequencing project: providing services to taxonomists for standard genome sequencing and annotation.</title>
        <authorList>
            <consortium name="The Broad Institute Genomics Platform"/>
            <consortium name="The Broad Institute Genome Sequencing Center for Infectious Disease"/>
            <person name="Wu L."/>
            <person name="Ma J."/>
        </authorList>
    </citation>
    <scope>NUCLEOTIDE SEQUENCE [LARGE SCALE GENOMIC DNA]</scope>
    <source>
        <strain evidence="3">JCM 18304</strain>
    </source>
</reference>
<proteinExistence type="predicted"/>
<name>A0ABP9RPH9_9ACTN</name>
<accession>A0ABP9RPH9</accession>
<comment type="caution">
    <text evidence="2">The sequence shown here is derived from an EMBL/GenBank/DDBJ whole genome shotgun (WGS) entry which is preliminary data.</text>
</comment>
<dbReference type="Proteomes" id="UP001501570">
    <property type="component" value="Unassembled WGS sequence"/>
</dbReference>
<organism evidence="2 3">
    <name type="scientific">Rugosimonospora acidiphila</name>
    <dbReference type="NCBI Taxonomy" id="556531"/>
    <lineage>
        <taxon>Bacteria</taxon>
        <taxon>Bacillati</taxon>
        <taxon>Actinomycetota</taxon>
        <taxon>Actinomycetes</taxon>
        <taxon>Micromonosporales</taxon>
        <taxon>Micromonosporaceae</taxon>
        <taxon>Rugosimonospora</taxon>
    </lineage>
</organism>
<keyword evidence="3" id="KW-1185">Reference proteome</keyword>
<evidence type="ECO:0000313" key="3">
    <source>
        <dbReference type="Proteomes" id="UP001501570"/>
    </source>
</evidence>
<feature type="region of interest" description="Disordered" evidence="1">
    <location>
        <begin position="33"/>
        <end position="76"/>
    </location>
</feature>
<dbReference type="EMBL" id="BAABJQ010000005">
    <property type="protein sequence ID" value="GAA5183496.1"/>
    <property type="molecule type" value="Genomic_DNA"/>
</dbReference>
<feature type="compositionally biased region" description="Gly residues" evidence="1">
    <location>
        <begin position="44"/>
        <end position="63"/>
    </location>
</feature>
<gene>
    <name evidence="2" type="ORF">GCM10023322_22900</name>
</gene>
<protein>
    <submittedName>
        <fullName evidence="2">Uncharacterized protein</fullName>
    </submittedName>
</protein>
<evidence type="ECO:0000313" key="2">
    <source>
        <dbReference type="EMBL" id="GAA5183496.1"/>
    </source>
</evidence>
<sequence length="117" mass="11753">MWGATTPRERRAMLVAWRTESRVEEPVAAGLGGVAVSGAPAGSPSGGGSAAGGSGAGASGVGGQAQRAPSRSEASAGQALLDRVLELVPGHRTRLPLIGERRVERCANGDLVRRVAS</sequence>
<evidence type="ECO:0000256" key="1">
    <source>
        <dbReference type="SAM" id="MobiDB-lite"/>
    </source>
</evidence>